<keyword evidence="1" id="KW-1133">Transmembrane helix</keyword>
<evidence type="ECO:0008006" key="5">
    <source>
        <dbReference type="Google" id="ProtNLM"/>
    </source>
</evidence>
<feature type="chain" id="PRO_5012724343" description="Transmembrane protein (Alph_Pro_TM)" evidence="2">
    <location>
        <begin position="22"/>
        <end position="296"/>
    </location>
</feature>
<dbReference type="OrthoDB" id="9815212at2"/>
<dbReference type="Pfam" id="PF09608">
    <property type="entry name" value="Alph_Pro_TM"/>
    <property type="match status" value="1"/>
</dbReference>
<dbReference type="Proteomes" id="UP000183447">
    <property type="component" value="Unassembled WGS sequence"/>
</dbReference>
<dbReference type="InterPro" id="IPR019088">
    <property type="entry name" value="CHP02186-rel_TM"/>
</dbReference>
<dbReference type="RefSeq" id="WP_072345691.1">
    <property type="nucleotide sequence ID" value="NZ_FPKU01000003.1"/>
</dbReference>
<feature type="signal peptide" evidence="2">
    <location>
        <begin position="1"/>
        <end position="21"/>
    </location>
</feature>
<feature type="transmembrane region" description="Helical" evidence="1">
    <location>
        <begin position="273"/>
        <end position="294"/>
    </location>
</feature>
<accession>A0A1K2I1K1</accession>
<evidence type="ECO:0000313" key="3">
    <source>
        <dbReference type="EMBL" id="SFZ86253.1"/>
    </source>
</evidence>
<keyword evidence="4" id="KW-1185">Reference proteome</keyword>
<dbReference type="EMBL" id="FPKU01000003">
    <property type="protein sequence ID" value="SFZ86253.1"/>
    <property type="molecule type" value="Genomic_DNA"/>
</dbReference>
<dbReference type="STRING" id="665118.SAMN02983003_3431"/>
<evidence type="ECO:0000256" key="1">
    <source>
        <dbReference type="SAM" id="Phobius"/>
    </source>
</evidence>
<evidence type="ECO:0000313" key="4">
    <source>
        <dbReference type="Proteomes" id="UP000183447"/>
    </source>
</evidence>
<organism evidence="3 4">
    <name type="scientific">Devosia enhydra</name>
    <dbReference type="NCBI Taxonomy" id="665118"/>
    <lineage>
        <taxon>Bacteria</taxon>
        <taxon>Pseudomonadati</taxon>
        <taxon>Pseudomonadota</taxon>
        <taxon>Alphaproteobacteria</taxon>
        <taxon>Hyphomicrobiales</taxon>
        <taxon>Devosiaceae</taxon>
        <taxon>Devosia</taxon>
    </lineage>
</organism>
<keyword evidence="1" id="KW-0812">Transmembrane</keyword>
<proteinExistence type="predicted"/>
<gene>
    <name evidence="3" type="ORF">SAMN02983003_3431</name>
</gene>
<sequence length="296" mass="31555">MAMRPLIVLALMAALAAPALGQEIVPEVAAPAEAAAPAETPSATLEAVPLAPVEPDGAAQPGQERLTAALSTRTVSISSSFDGETLTLFGVAEADPNSGATHLEGTYNVVVVVVGPLQSRVARLATRNLGVWMNTEQVSFSQVPSFYHVQSSGRLATIIDPELLAAEAILPSAHLQQTDEADPEQRARFAAELERLMTEEGRFAVNEQGVSFLSSTAYTARVSLPHDIVTGPFLARTYLVKDRQIVARRTDSFIVRKVGFERFLGNAATQYPFLYGLVGVLLAVGTGWLGGVVFRR</sequence>
<evidence type="ECO:0000256" key="2">
    <source>
        <dbReference type="SAM" id="SignalP"/>
    </source>
</evidence>
<protein>
    <recommendedName>
        <fullName evidence="5">Transmembrane protein (Alph_Pro_TM)</fullName>
    </recommendedName>
</protein>
<dbReference type="AlphaFoldDB" id="A0A1K2I1K1"/>
<keyword evidence="2" id="KW-0732">Signal</keyword>
<reference evidence="3 4" key="1">
    <citation type="submission" date="2016-11" db="EMBL/GenBank/DDBJ databases">
        <authorList>
            <person name="Jaros S."/>
            <person name="Januszkiewicz K."/>
            <person name="Wedrychowicz H."/>
        </authorList>
    </citation>
    <scope>NUCLEOTIDE SEQUENCE [LARGE SCALE GENOMIC DNA]</scope>
    <source>
        <strain evidence="3 4">ATCC 23634</strain>
    </source>
</reference>
<name>A0A1K2I1K1_9HYPH</name>
<keyword evidence="1" id="KW-0472">Membrane</keyword>